<dbReference type="Proteomes" id="UP000010846">
    <property type="component" value="Chromosome"/>
</dbReference>
<dbReference type="AlphaFoldDB" id="L0I8F8"/>
<evidence type="ECO:0000256" key="1">
    <source>
        <dbReference type="SAM" id="MobiDB-lite"/>
    </source>
</evidence>
<keyword evidence="3" id="KW-1185">Reference proteome</keyword>
<evidence type="ECO:0008006" key="4">
    <source>
        <dbReference type="Google" id="ProtNLM"/>
    </source>
</evidence>
<sequence length="375" mass="40257">MVGEEPRFDFTRDVSRRTLMRAGGGLAVFGIAAPAEGTFDPADFDVTPLQQLDEVEVDPRGLQYFTIQQARVVHDLTGRIYPSDDLGPGAPEAGVVYFIDHQLNSAWGRGEQWYMEGPFAGRDPTDPFQSEGVSDEEETDVPWAETTPAPTQGWQYPLTPNEAYDRAIAAIEAHVQSTYDASTYTELDGDQQDEVVAALEADEVGTFEGTGIAAGDFFALLYQNTLEGMFSDPMYGGNREMVGWRLKGFPGTPGALGSYRELITDDEYIELEEGDYRKLADDVASLGIDSDNEVPANEQSEQGHAHVHNAAEADYPKIVDPAAARGDADPDSAPTGSVDSADGKGAPDVEDGQIDNSEAADGPSAESAGDDGGDR</sequence>
<organism evidence="2 3">
    <name type="scientific">Halovivax ruber (strain DSM 18193 / JCM 13892 / XH-70)</name>
    <dbReference type="NCBI Taxonomy" id="797302"/>
    <lineage>
        <taxon>Archaea</taxon>
        <taxon>Methanobacteriati</taxon>
        <taxon>Methanobacteriota</taxon>
        <taxon>Stenosarchaea group</taxon>
        <taxon>Halobacteria</taxon>
        <taxon>Halobacteriales</taxon>
        <taxon>Natrialbaceae</taxon>
        <taxon>Halovivax</taxon>
    </lineage>
</organism>
<evidence type="ECO:0000313" key="3">
    <source>
        <dbReference type="Proteomes" id="UP000010846"/>
    </source>
</evidence>
<dbReference type="EMBL" id="CP003050">
    <property type="protein sequence ID" value="AGB15093.1"/>
    <property type="molecule type" value="Genomic_DNA"/>
</dbReference>
<evidence type="ECO:0000313" key="2">
    <source>
        <dbReference type="EMBL" id="AGB15093.1"/>
    </source>
</evidence>
<reference evidence="2" key="1">
    <citation type="submission" date="2011-09" db="EMBL/GenBank/DDBJ databases">
        <title>Complete sequence of Halovivax ruber XH-70.</title>
        <authorList>
            <consortium name="US DOE Joint Genome Institute"/>
            <person name="Lucas S."/>
            <person name="Han J."/>
            <person name="Lapidus A."/>
            <person name="Cheng J.-F."/>
            <person name="Goodwin L."/>
            <person name="Pitluck S."/>
            <person name="Peters L."/>
            <person name="Mikhailova N."/>
            <person name="Davenport K."/>
            <person name="Detter J.C."/>
            <person name="Han C."/>
            <person name="Tapia R."/>
            <person name="Land M."/>
            <person name="Hauser L."/>
            <person name="Kyrpides N."/>
            <person name="Ivanova N."/>
            <person name="Pagani I."/>
            <person name="Sproer C."/>
            <person name="Anderson I."/>
            <person name="Woyke T."/>
        </authorList>
    </citation>
    <scope>NUCLEOTIDE SEQUENCE</scope>
    <source>
        <strain evidence="2">XH-70</strain>
    </source>
</reference>
<dbReference type="RefSeq" id="WP_015299782.1">
    <property type="nucleotide sequence ID" value="NC_019964.1"/>
</dbReference>
<dbReference type="eggNOG" id="arCOG04549">
    <property type="taxonomic scope" value="Archaea"/>
</dbReference>
<proteinExistence type="predicted"/>
<dbReference type="InterPro" id="IPR027056">
    <property type="entry name" value="Gluconate_2DH_su3"/>
</dbReference>
<name>L0I8F8_HALRX</name>
<gene>
    <name evidence="2" type="ordered locus">Halru_0455</name>
</gene>
<dbReference type="KEGG" id="hru:Halru_0455"/>
<feature type="region of interest" description="Disordered" evidence="1">
    <location>
        <begin position="318"/>
        <end position="375"/>
    </location>
</feature>
<dbReference type="GeneID" id="14375763"/>
<dbReference type="HOGENOM" id="CLU_065508_2_0_2"/>
<protein>
    <recommendedName>
        <fullName evidence="4">Gluconate 2-dehydrogenase subunit 3</fullName>
    </recommendedName>
</protein>
<dbReference type="Pfam" id="PF13618">
    <property type="entry name" value="Gluconate_2-dh3"/>
    <property type="match status" value="1"/>
</dbReference>
<dbReference type="STRING" id="797302.Halru_0455"/>
<accession>L0I8F8</accession>